<dbReference type="RefSeq" id="WP_393012488.1">
    <property type="nucleotide sequence ID" value="NZ_JAZAQF010000057.1"/>
</dbReference>
<evidence type="ECO:0000313" key="1">
    <source>
        <dbReference type="EMBL" id="MFG3817863.1"/>
    </source>
</evidence>
<evidence type="ECO:0000313" key="2">
    <source>
        <dbReference type="Proteomes" id="UP001604335"/>
    </source>
</evidence>
<keyword evidence="2" id="KW-1185">Reference proteome</keyword>
<reference evidence="2" key="1">
    <citation type="journal article" date="2024" name="Algal Res.">
        <title>Biochemical, toxicological and genomic investigation of a high-biomass producing Limnothrix strain isolated from Italian shallow drinking water reservoir.</title>
        <authorList>
            <person name="Simonazzi M."/>
            <person name="Shishido T.K."/>
            <person name="Delbaje E."/>
            <person name="Wahlsten M."/>
            <person name="Fewer D.P."/>
            <person name="Sivonen K."/>
            <person name="Pezzolesi L."/>
            <person name="Pistocchi R."/>
        </authorList>
    </citation>
    <scope>NUCLEOTIDE SEQUENCE [LARGE SCALE GENOMIC DNA]</scope>
    <source>
        <strain evidence="2">LRLZ20PSL1</strain>
    </source>
</reference>
<organism evidence="1 2">
    <name type="scientific">Limnothrix redekei LRLZ20PSL1</name>
    <dbReference type="NCBI Taxonomy" id="3112953"/>
    <lineage>
        <taxon>Bacteria</taxon>
        <taxon>Bacillati</taxon>
        <taxon>Cyanobacteriota</taxon>
        <taxon>Cyanophyceae</taxon>
        <taxon>Pseudanabaenales</taxon>
        <taxon>Pseudanabaenaceae</taxon>
        <taxon>Limnothrix</taxon>
    </lineage>
</organism>
<gene>
    <name evidence="1" type="ORF">VPK24_09465</name>
</gene>
<dbReference type="InterPro" id="IPR029044">
    <property type="entry name" value="Nucleotide-diphossugar_trans"/>
</dbReference>
<name>A0ABW7CCY9_9CYAN</name>
<sequence>MAVPSCSLSIMVARTDLPFMMHTIPHLVRSCNFPFVERVLFVDTAPLSGDKVQRPGLGTIEQLRAACQELLDRGIVDRLADMDYGQRPQVYRKHFGWPLPHTHNWKGYPIFGSLYALEAIAGDYLLHFDSDMMLYQKPGHDWISEGVELLKARPDVMSVRPLTGPPADAMHQVKPFTQDPDGFYRFKFFSSRAFLIDRRRFDQLLPWPILWHRSPRPWFDQLPTVLRTALYGTTGRGRLDSWELMVSKRLELGPWWRAVLPSTDAWTVHPNLRSPEFLAALPQILAKIEQGWYPPEQAGQYDLQIQPWLAALAAEN</sequence>
<accession>A0ABW7CCY9</accession>
<proteinExistence type="predicted"/>
<protein>
    <recommendedName>
        <fullName evidence="3">Glycosyltransferase family 2 protein</fullName>
    </recommendedName>
</protein>
<comment type="caution">
    <text evidence="1">The sequence shown here is derived from an EMBL/GenBank/DDBJ whole genome shotgun (WGS) entry which is preliminary data.</text>
</comment>
<dbReference type="EMBL" id="JAZAQF010000057">
    <property type="protein sequence ID" value="MFG3817863.1"/>
    <property type="molecule type" value="Genomic_DNA"/>
</dbReference>
<evidence type="ECO:0008006" key="3">
    <source>
        <dbReference type="Google" id="ProtNLM"/>
    </source>
</evidence>
<dbReference type="Proteomes" id="UP001604335">
    <property type="component" value="Unassembled WGS sequence"/>
</dbReference>
<dbReference type="SUPFAM" id="SSF53448">
    <property type="entry name" value="Nucleotide-diphospho-sugar transferases"/>
    <property type="match status" value="1"/>
</dbReference>